<organism evidence="1 2">
    <name type="scientific">Desulfonatronospira thiodismutans ASO3-1</name>
    <dbReference type="NCBI Taxonomy" id="555779"/>
    <lineage>
        <taxon>Bacteria</taxon>
        <taxon>Pseudomonadati</taxon>
        <taxon>Thermodesulfobacteriota</taxon>
        <taxon>Desulfovibrionia</taxon>
        <taxon>Desulfovibrionales</taxon>
        <taxon>Desulfonatronovibrionaceae</taxon>
        <taxon>Desulfonatronospira</taxon>
    </lineage>
</organism>
<evidence type="ECO:0000313" key="2">
    <source>
        <dbReference type="Proteomes" id="UP000005496"/>
    </source>
</evidence>
<protein>
    <submittedName>
        <fullName evidence="1">Uncharacterized protein</fullName>
    </submittedName>
</protein>
<reference evidence="1" key="1">
    <citation type="submission" date="2010-05" db="EMBL/GenBank/DDBJ databases">
        <title>The draft genome of Desulfonatronospira thiodismutans ASO3-1.</title>
        <authorList>
            <consortium name="US DOE Joint Genome Institute (JGI-PGF)"/>
            <person name="Lucas S."/>
            <person name="Copeland A."/>
            <person name="Lapidus A."/>
            <person name="Cheng J.-F."/>
            <person name="Bruce D."/>
            <person name="Goodwin L."/>
            <person name="Pitluck S."/>
            <person name="Chertkov O."/>
            <person name="Brettin T."/>
            <person name="Detter J.C."/>
            <person name="Han C."/>
            <person name="Land M.L."/>
            <person name="Hauser L."/>
            <person name="Kyrpides N."/>
            <person name="Mikhailova N."/>
            <person name="Muyzer G."/>
            <person name="Woyke T."/>
        </authorList>
    </citation>
    <scope>NUCLEOTIDE SEQUENCE [LARGE SCALE GENOMIC DNA]</scope>
    <source>
        <strain evidence="1">ASO3-1</strain>
    </source>
</reference>
<keyword evidence="2" id="KW-1185">Reference proteome</keyword>
<dbReference type="Proteomes" id="UP000005496">
    <property type="component" value="Unassembled WGS sequence"/>
</dbReference>
<dbReference type="RefSeq" id="WP_008871461.1">
    <property type="nucleotide sequence ID" value="NZ_ACJN02000003.1"/>
</dbReference>
<gene>
    <name evidence="1" type="ORF">Dthio_PD1453</name>
</gene>
<name>D6STU6_9BACT</name>
<sequence>MRTLFDPLKFLQSLRLAVELDSKGQILVHGMRFLEPHKAKQARNALKIYDKLLRMQLDAPSKHMRPSVRKLLALGKVEIREGQYVLPESHGLHL</sequence>
<accession>D6STU6</accession>
<evidence type="ECO:0000313" key="1">
    <source>
        <dbReference type="EMBL" id="EFI34112.1"/>
    </source>
</evidence>
<dbReference type="AlphaFoldDB" id="D6STU6"/>
<dbReference type="OrthoDB" id="5474005at2"/>
<comment type="caution">
    <text evidence="1">The sequence shown here is derived from an EMBL/GenBank/DDBJ whole genome shotgun (WGS) entry which is preliminary data.</text>
</comment>
<proteinExistence type="predicted"/>
<dbReference type="EMBL" id="ACJN02000003">
    <property type="protein sequence ID" value="EFI34112.1"/>
    <property type="molecule type" value="Genomic_DNA"/>
</dbReference>